<keyword evidence="2" id="KW-1185">Reference proteome</keyword>
<dbReference type="EMBL" id="JAIWYP010000001">
    <property type="protein sequence ID" value="KAH3880319.1"/>
    <property type="molecule type" value="Genomic_DNA"/>
</dbReference>
<organism evidence="1 2">
    <name type="scientific">Dreissena polymorpha</name>
    <name type="common">Zebra mussel</name>
    <name type="synonym">Mytilus polymorpha</name>
    <dbReference type="NCBI Taxonomy" id="45954"/>
    <lineage>
        <taxon>Eukaryota</taxon>
        <taxon>Metazoa</taxon>
        <taxon>Spiralia</taxon>
        <taxon>Lophotrochozoa</taxon>
        <taxon>Mollusca</taxon>
        <taxon>Bivalvia</taxon>
        <taxon>Autobranchia</taxon>
        <taxon>Heteroconchia</taxon>
        <taxon>Euheterodonta</taxon>
        <taxon>Imparidentia</taxon>
        <taxon>Neoheterodontei</taxon>
        <taxon>Myida</taxon>
        <taxon>Dreissenoidea</taxon>
        <taxon>Dreissenidae</taxon>
        <taxon>Dreissena</taxon>
    </lineage>
</organism>
<gene>
    <name evidence="1" type="ORF">DPMN_004231</name>
</gene>
<dbReference type="AlphaFoldDB" id="A0A9D4RTD8"/>
<protein>
    <submittedName>
        <fullName evidence="1">Uncharacterized protein</fullName>
    </submittedName>
</protein>
<evidence type="ECO:0000313" key="2">
    <source>
        <dbReference type="Proteomes" id="UP000828390"/>
    </source>
</evidence>
<reference evidence="1" key="2">
    <citation type="submission" date="2020-11" db="EMBL/GenBank/DDBJ databases">
        <authorList>
            <person name="McCartney M.A."/>
            <person name="Auch B."/>
            <person name="Kono T."/>
            <person name="Mallez S."/>
            <person name="Becker A."/>
            <person name="Gohl D.M."/>
            <person name="Silverstein K.A.T."/>
            <person name="Koren S."/>
            <person name="Bechman K.B."/>
            <person name="Herman A."/>
            <person name="Abrahante J.E."/>
            <person name="Garbe J."/>
        </authorList>
    </citation>
    <scope>NUCLEOTIDE SEQUENCE</scope>
    <source>
        <strain evidence="1">Duluth1</strain>
        <tissue evidence="1">Whole animal</tissue>
    </source>
</reference>
<comment type="caution">
    <text evidence="1">The sequence shown here is derived from an EMBL/GenBank/DDBJ whole genome shotgun (WGS) entry which is preliminary data.</text>
</comment>
<reference evidence="1" key="1">
    <citation type="journal article" date="2019" name="bioRxiv">
        <title>The Genome of the Zebra Mussel, Dreissena polymorpha: A Resource for Invasive Species Research.</title>
        <authorList>
            <person name="McCartney M.A."/>
            <person name="Auch B."/>
            <person name="Kono T."/>
            <person name="Mallez S."/>
            <person name="Zhang Y."/>
            <person name="Obille A."/>
            <person name="Becker A."/>
            <person name="Abrahante J.E."/>
            <person name="Garbe J."/>
            <person name="Badalamenti J.P."/>
            <person name="Herman A."/>
            <person name="Mangelson H."/>
            <person name="Liachko I."/>
            <person name="Sullivan S."/>
            <person name="Sone E.D."/>
            <person name="Koren S."/>
            <person name="Silverstein K.A.T."/>
            <person name="Beckman K.B."/>
            <person name="Gohl D.M."/>
        </authorList>
    </citation>
    <scope>NUCLEOTIDE SEQUENCE</scope>
    <source>
        <strain evidence="1">Duluth1</strain>
        <tissue evidence="1">Whole animal</tissue>
    </source>
</reference>
<proteinExistence type="predicted"/>
<sequence length="86" mass="10118">MAALGALLDPRYKKLAFFWSKQRKITQDTLESRMDDLPLRFTINNGDIKTPSKRQKLDFLDFGMDPLQWWGENETRFPKVAVSARR</sequence>
<evidence type="ECO:0000313" key="1">
    <source>
        <dbReference type="EMBL" id="KAH3880319.1"/>
    </source>
</evidence>
<name>A0A9D4RTD8_DREPO</name>
<dbReference type="Proteomes" id="UP000828390">
    <property type="component" value="Unassembled WGS sequence"/>
</dbReference>
<accession>A0A9D4RTD8</accession>